<dbReference type="Proteomes" id="UP000018721">
    <property type="component" value="Unassembled WGS sequence"/>
</dbReference>
<evidence type="ECO:0000313" key="1">
    <source>
        <dbReference type="EMBL" id="ETI47358.1"/>
    </source>
</evidence>
<dbReference type="EMBL" id="ANIZ01001442">
    <property type="protein sequence ID" value="ETI47358.1"/>
    <property type="molecule type" value="Genomic_DNA"/>
</dbReference>
<name>V9F9D8_PHYNI</name>
<protein>
    <submittedName>
        <fullName evidence="1">Uncharacterized protein</fullName>
    </submittedName>
</protein>
<accession>V9F9D8</accession>
<organism evidence="1 2">
    <name type="scientific">Phytophthora nicotianae P1569</name>
    <dbReference type="NCBI Taxonomy" id="1317065"/>
    <lineage>
        <taxon>Eukaryota</taxon>
        <taxon>Sar</taxon>
        <taxon>Stramenopiles</taxon>
        <taxon>Oomycota</taxon>
        <taxon>Peronosporomycetes</taxon>
        <taxon>Peronosporales</taxon>
        <taxon>Peronosporaceae</taxon>
        <taxon>Phytophthora</taxon>
    </lineage>
</organism>
<comment type="caution">
    <text evidence="1">The sequence shown here is derived from an EMBL/GenBank/DDBJ whole genome shotgun (WGS) entry which is preliminary data.</text>
</comment>
<evidence type="ECO:0000313" key="2">
    <source>
        <dbReference type="Proteomes" id="UP000018721"/>
    </source>
</evidence>
<sequence>MVEVSCPSASCQQRLYHSKNAHSRSPPGGQRTVCAAIVQALCSSTTRRAVARPHGKVLIVWLGSFDYQRY</sequence>
<keyword evidence="2" id="KW-1185">Reference proteome</keyword>
<gene>
    <name evidence="1" type="ORF">F443_08428</name>
</gene>
<reference evidence="1 2" key="1">
    <citation type="submission" date="2013-11" db="EMBL/GenBank/DDBJ databases">
        <title>The Genome Sequence of Phytophthora parasitica P1569.</title>
        <authorList>
            <consortium name="The Broad Institute Genomics Platform"/>
            <person name="Russ C."/>
            <person name="Tyler B."/>
            <person name="Panabieres F."/>
            <person name="Shan W."/>
            <person name="Tripathy S."/>
            <person name="Grunwald N."/>
            <person name="Machado M."/>
            <person name="Johnson C.S."/>
            <person name="Arredondo F."/>
            <person name="Hong C."/>
            <person name="Coffey M."/>
            <person name="Young S.K."/>
            <person name="Zeng Q."/>
            <person name="Gargeya S."/>
            <person name="Fitzgerald M."/>
            <person name="Abouelleil A."/>
            <person name="Alvarado L."/>
            <person name="Chapman S.B."/>
            <person name="Gainer-Dewar J."/>
            <person name="Goldberg J."/>
            <person name="Griggs A."/>
            <person name="Gujja S."/>
            <person name="Hansen M."/>
            <person name="Howarth C."/>
            <person name="Imamovic A."/>
            <person name="Ireland A."/>
            <person name="Larimer J."/>
            <person name="McCowan C."/>
            <person name="Murphy C."/>
            <person name="Pearson M."/>
            <person name="Poon T.W."/>
            <person name="Priest M."/>
            <person name="Roberts A."/>
            <person name="Saif S."/>
            <person name="Shea T."/>
            <person name="Sykes S."/>
            <person name="Wortman J."/>
            <person name="Nusbaum C."/>
            <person name="Birren B."/>
        </authorList>
    </citation>
    <scope>NUCLEOTIDE SEQUENCE [LARGE SCALE GENOMIC DNA]</scope>
    <source>
        <strain evidence="1 2">P1569</strain>
    </source>
</reference>
<proteinExistence type="predicted"/>
<dbReference type="HOGENOM" id="CLU_2763380_0_0_1"/>
<dbReference type="AlphaFoldDB" id="V9F9D8"/>